<dbReference type="GO" id="GO:0003700">
    <property type="term" value="F:DNA-binding transcription factor activity"/>
    <property type="evidence" value="ECO:0007669"/>
    <property type="project" value="InterPro"/>
</dbReference>
<evidence type="ECO:0000256" key="3">
    <source>
        <dbReference type="ARBA" id="ARBA00023163"/>
    </source>
</evidence>
<dbReference type="SMART" id="SM00420">
    <property type="entry name" value="HTH_DEOR"/>
    <property type="match status" value="1"/>
</dbReference>
<reference evidence="5" key="1">
    <citation type="submission" date="2019-12" db="EMBL/GenBank/DDBJ databases">
        <authorList>
            <person name="zhang j."/>
            <person name="sun C.M."/>
        </authorList>
    </citation>
    <scope>NUCLEOTIDE SEQUENCE</scope>
    <source>
        <strain evidence="5">NS-1</strain>
    </source>
</reference>
<dbReference type="InterPro" id="IPR050313">
    <property type="entry name" value="Carb_Metab_HTH_regulators"/>
</dbReference>
<dbReference type="InterPro" id="IPR001034">
    <property type="entry name" value="DeoR_HTH"/>
</dbReference>
<dbReference type="EMBL" id="CP046640">
    <property type="protein sequence ID" value="QTL99551.1"/>
    <property type="molecule type" value="Genomic_DNA"/>
</dbReference>
<dbReference type="PANTHER" id="PTHR30363">
    <property type="entry name" value="HTH-TYPE TRANSCRIPTIONAL REGULATOR SRLR-RELATED"/>
    <property type="match status" value="1"/>
</dbReference>
<dbReference type="Pfam" id="PF00455">
    <property type="entry name" value="DeoRC"/>
    <property type="match status" value="1"/>
</dbReference>
<keyword evidence="2" id="KW-0238">DNA-binding</keyword>
<dbReference type="Gene3D" id="1.10.10.10">
    <property type="entry name" value="Winged helix-like DNA-binding domain superfamily/Winged helix DNA-binding domain"/>
    <property type="match status" value="1"/>
</dbReference>
<dbReference type="SUPFAM" id="SSF100950">
    <property type="entry name" value="NagB/RpiA/CoA transferase-like"/>
    <property type="match status" value="1"/>
</dbReference>
<dbReference type="SUPFAM" id="SSF46785">
    <property type="entry name" value="Winged helix' DNA-binding domain"/>
    <property type="match status" value="1"/>
</dbReference>
<keyword evidence="6" id="KW-1185">Reference proteome</keyword>
<dbReference type="AlphaFoldDB" id="A0A8A7KDQ3"/>
<dbReference type="Pfam" id="PF08220">
    <property type="entry name" value="HTH_DeoR"/>
    <property type="match status" value="1"/>
</dbReference>
<dbReference type="PROSITE" id="PS00894">
    <property type="entry name" value="HTH_DEOR_1"/>
    <property type="match status" value="1"/>
</dbReference>
<feature type="domain" description="HTH deoR-type" evidence="4">
    <location>
        <begin position="3"/>
        <end position="58"/>
    </location>
</feature>
<dbReference type="InterPro" id="IPR014036">
    <property type="entry name" value="DeoR-like_C"/>
</dbReference>
<dbReference type="PANTHER" id="PTHR30363:SF44">
    <property type="entry name" value="AGA OPERON TRANSCRIPTIONAL REPRESSOR-RELATED"/>
    <property type="match status" value="1"/>
</dbReference>
<name>A0A8A7KDQ3_9FIRM</name>
<protein>
    <submittedName>
        <fullName evidence="5">DeoR family transcriptional regulator</fullName>
    </submittedName>
</protein>
<dbReference type="InterPro" id="IPR037171">
    <property type="entry name" value="NagB/RpiA_transferase-like"/>
</dbReference>
<dbReference type="Proteomes" id="UP000665020">
    <property type="component" value="Chromosome"/>
</dbReference>
<keyword evidence="1" id="KW-0805">Transcription regulation</keyword>
<dbReference type="PRINTS" id="PR00037">
    <property type="entry name" value="HTHLACR"/>
</dbReference>
<dbReference type="Gene3D" id="3.40.50.1360">
    <property type="match status" value="1"/>
</dbReference>
<evidence type="ECO:0000256" key="2">
    <source>
        <dbReference type="ARBA" id="ARBA00023125"/>
    </source>
</evidence>
<gene>
    <name evidence="5" type="ORF">GM661_17140</name>
</gene>
<evidence type="ECO:0000259" key="4">
    <source>
        <dbReference type="PROSITE" id="PS51000"/>
    </source>
</evidence>
<evidence type="ECO:0000256" key="1">
    <source>
        <dbReference type="ARBA" id="ARBA00023015"/>
    </source>
</evidence>
<dbReference type="PROSITE" id="PS51000">
    <property type="entry name" value="HTH_DEOR_2"/>
    <property type="match status" value="1"/>
</dbReference>
<organism evidence="5 6">
    <name type="scientific">Iocasia fonsfrigidae</name>
    <dbReference type="NCBI Taxonomy" id="2682810"/>
    <lineage>
        <taxon>Bacteria</taxon>
        <taxon>Bacillati</taxon>
        <taxon>Bacillota</taxon>
        <taxon>Clostridia</taxon>
        <taxon>Halanaerobiales</taxon>
        <taxon>Halanaerobiaceae</taxon>
        <taxon>Iocasia</taxon>
    </lineage>
</organism>
<dbReference type="SMART" id="SM01134">
    <property type="entry name" value="DeoRC"/>
    <property type="match status" value="1"/>
</dbReference>
<dbReference type="InterPro" id="IPR036390">
    <property type="entry name" value="WH_DNA-bd_sf"/>
</dbReference>
<dbReference type="GO" id="GO:0003677">
    <property type="term" value="F:DNA binding"/>
    <property type="evidence" value="ECO:0007669"/>
    <property type="project" value="UniProtKB-KW"/>
</dbReference>
<sequence>MLSLTRRNKILEILKKEKQVTTQNLEERLNVSGATIRNDLNDLEKEGFLKRIHGGAVLPDSSDSQSYKNFHHRSQKNVFEKKLLGKESSKLIEEGKSIILDASSTILFMIPHLKNKERLTIITNGLYTALEVKEISNANIIVVGGIVRPKSGALEGLLGESILDKVNADIMFTSAHGFTIEDGLTDFNYYEIQLKKKMMQKAKKVVALLDHTKIGNVSTAQFATIEEIDLIITDNKTPSNIIRSIEKLEVQVVVAE</sequence>
<evidence type="ECO:0000313" key="6">
    <source>
        <dbReference type="Proteomes" id="UP000665020"/>
    </source>
</evidence>
<dbReference type="InterPro" id="IPR018356">
    <property type="entry name" value="Tscrpt_reg_HTH_DeoR_CS"/>
</dbReference>
<accession>A0A8A7KDQ3</accession>
<dbReference type="KEGG" id="ifn:GM661_17140"/>
<proteinExistence type="predicted"/>
<keyword evidence="3" id="KW-0804">Transcription</keyword>
<evidence type="ECO:0000313" key="5">
    <source>
        <dbReference type="EMBL" id="QTL99551.1"/>
    </source>
</evidence>
<dbReference type="InterPro" id="IPR036388">
    <property type="entry name" value="WH-like_DNA-bd_sf"/>
</dbReference>